<dbReference type="GO" id="GO:0003841">
    <property type="term" value="F:1-acylglycerol-3-phosphate O-acyltransferase activity"/>
    <property type="evidence" value="ECO:0007669"/>
    <property type="project" value="TreeGrafter"/>
</dbReference>
<dbReference type="RefSeq" id="WP_070904304.1">
    <property type="nucleotide sequence ID" value="NZ_CP016378.1"/>
</dbReference>
<dbReference type="AlphaFoldDB" id="A0A1T3FHD5"/>
<reference evidence="5 6" key="1">
    <citation type="submission" date="2016-11" db="EMBL/GenBank/DDBJ databases">
        <title>Genome sequence and comparative genomic analysis of clinical strain Elizabethkingia meningoseptica 61421 PRCM.</title>
        <authorList>
            <person name="Wang M."/>
            <person name="Hu S."/>
            <person name="Cao L."/>
            <person name="Jiang T."/>
            <person name="Zhou Y."/>
            <person name="Ming D."/>
        </authorList>
    </citation>
    <scope>NUCLEOTIDE SEQUENCE [LARGE SCALE GENOMIC DNA]</scope>
    <source>
        <strain evidence="5 6">61421 PRCM</strain>
    </source>
</reference>
<comment type="caution">
    <text evidence="5">The sequence shown here is derived from an EMBL/GenBank/DDBJ whole genome shotgun (WGS) entry which is preliminary data.</text>
</comment>
<keyword evidence="6" id="KW-1185">Reference proteome</keyword>
<evidence type="ECO:0000256" key="1">
    <source>
        <dbReference type="ARBA" id="ARBA00005189"/>
    </source>
</evidence>
<dbReference type="Pfam" id="PF01553">
    <property type="entry name" value="Acyltransferase"/>
    <property type="match status" value="1"/>
</dbReference>
<evidence type="ECO:0000259" key="4">
    <source>
        <dbReference type="SMART" id="SM00563"/>
    </source>
</evidence>
<evidence type="ECO:0000313" key="5">
    <source>
        <dbReference type="EMBL" id="OOH93644.1"/>
    </source>
</evidence>
<gene>
    <name evidence="5" type="ORF">BMF97_14525</name>
</gene>
<dbReference type="STRING" id="238.BBD35_09530"/>
<protein>
    <submittedName>
        <fullName evidence="5">Glycerol acyltransferase</fullName>
    </submittedName>
</protein>
<dbReference type="InterPro" id="IPR002123">
    <property type="entry name" value="Plipid/glycerol_acylTrfase"/>
</dbReference>
<dbReference type="SMART" id="SM00563">
    <property type="entry name" value="PlsC"/>
    <property type="match status" value="1"/>
</dbReference>
<accession>A0A1T3FHD5</accession>
<dbReference type="EMBL" id="MPOG01000016">
    <property type="protein sequence ID" value="OOH93644.1"/>
    <property type="molecule type" value="Genomic_DNA"/>
</dbReference>
<dbReference type="Proteomes" id="UP000188947">
    <property type="component" value="Unassembled WGS sequence"/>
</dbReference>
<keyword evidence="3 5" id="KW-0012">Acyltransferase</keyword>
<dbReference type="SUPFAM" id="SSF69593">
    <property type="entry name" value="Glycerol-3-phosphate (1)-acyltransferase"/>
    <property type="match status" value="1"/>
</dbReference>
<evidence type="ECO:0000256" key="3">
    <source>
        <dbReference type="ARBA" id="ARBA00023315"/>
    </source>
</evidence>
<name>A0A1T3FHD5_ELIME</name>
<dbReference type="OrthoDB" id="9796839at2"/>
<proteinExistence type="predicted"/>
<sequence length="188" mass="21722">MKKFIGSFFLKLLGWTVGLDGDLSNLDRCILVEAPHTSNWDYLLGIMVYWKYGKRLKVIIKDSHTKAFYGGIVKSIGAIGIDRSQKNDLINIVAREFDKEDFSLVITPEGSRSYAKKWKLGFYHMALQAKVPIVLASGDYKYKKIKIGYKISYEDLLSRSFESVMDEIENYFKTINAKYPENYNPKIY</sequence>
<evidence type="ECO:0000256" key="2">
    <source>
        <dbReference type="ARBA" id="ARBA00022679"/>
    </source>
</evidence>
<keyword evidence="2 5" id="KW-0808">Transferase</keyword>
<comment type="pathway">
    <text evidence="1">Lipid metabolism.</text>
</comment>
<dbReference type="PANTHER" id="PTHR10434">
    <property type="entry name" value="1-ACYL-SN-GLYCEROL-3-PHOSPHATE ACYLTRANSFERASE"/>
    <property type="match status" value="1"/>
</dbReference>
<evidence type="ECO:0000313" key="6">
    <source>
        <dbReference type="Proteomes" id="UP000188947"/>
    </source>
</evidence>
<organism evidence="5 6">
    <name type="scientific">Elizabethkingia meningoseptica</name>
    <name type="common">Chryseobacterium meningosepticum</name>
    <dbReference type="NCBI Taxonomy" id="238"/>
    <lineage>
        <taxon>Bacteria</taxon>
        <taxon>Pseudomonadati</taxon>
        <taxon>Bacteroidota</taxon>
        <taxon>Flavobacteriia</taxon>
        <taxon>Flavobacteriales</taxon>
        <taxon>Weeksellaceae</taxon>
        <taxon>Elizabethkingia</taxon>
    </lineage>
</organism>
<feature type="domain" description="Phospholipid/glycerol acyltransferase" evidence="4">
    <location>
        <begin position="30"/>
        <end position="141"/>
    </location>
</feature>
<dbReference type="GO" id="GO:0006654">
    <property type="term" value="P:phosphatidic acid biosynthetic process"/>
    <property type="evidence" value="ECO:0007669"/>
    <property type="project" value="TreeGrafter"/>
</dbReference>
<dbReference type="eggNOG" id="COG0204">
    <property type="taxonomic scope" value="Bacteria"/>
</dbReference>
<dbReference type="PANTHER" id="PTHR10434:SF9">
    <property type="entry name" value="PHOSPHOLIPID_GLYCEROL ACYLTRANSFERASE DOMAIN-CONTAINING PROTEIN"/>
    <property type="match status" value="1"/>
</dbReference>